<name>A0AAD8PC61_TARER</name>
<dbReference type="Gene3D" id="3.80.10.10">
    <property type="entry name" value="Ribonuclease Inhibitor"/>
    <property type="match status" value="1"/>
</dbReference>
<evidence type="ECO:0000313" key="2">
    <source>
        <dbReference type="EMBL" id="KAK1440522.1"/>
    </source>
</evidence>
<dbReference type="EMBL" id="JAUHHV010000001">
    <property type="protein sequence ID" value="KAK1440522.1"/>
    <property type="molecule type" value="Genomic_DNA"/>
</dbReference>
<sequence>MVSERGFDDQSSSLLQQTKQMKTLATEVPGDMDQLPTEMKTLDSEVGDMDRISELHTELETLTIDIDRISELPDFIIHHILSLIPPWFWISLTDWSDRRLDRNSQLVRMSVLSKKWFHLTASFPILDFNLDNFTEILHLSRQCFFKYVEYATSRFCHQNVTAHTFKLKTTLLKPAELDIVNRCIELGLKNGVRELVIDIFDDPYGFYLRIPKYRLTNMLLSVSMLKSMTIHGCHLPSSLMVDDVQFKSLINLSLEHVPIDDEVIKYLTTSCPLLQELKITSCDGLKRFCVYGHQNLQKVGIYYNTRVERIDIEAPNLFFLLVADLDRRGAPVLNVASCKKLTTVCYFGNPLPNSNGFTHFLSNFPFIENFCLTTEYDECNLKLSSHSLRKLMLCSKNCDLKEFEFGTPNLVEFNYSCSGSTFSLLWRDVVKAMVSKSTNMKPWMQWDLYNKDDTLSFQKLRLFLEKKNGFKISNLRFNVIVNPNKEEYQKLKEMELPPYELENVVLELFLGGHGKVSDLVAFADAVLCCCCPRYLTLLSLGSLPGFEDVAKFIYKKLLEQEGESHTKIQIMSSETPVQLKDLMSLRRSLPYITFIKEEAVG</sequence>
<reference evidence="2" key="1">
    <citation type="journal article" date="2023" name="bioRxiv">
        <title>Improved chromosome-level genome assembly for marigold (Tagetes erecta).</title>
        <authorList>
            <person name="Jiang F."/>
            <person name="Yuan L."/>
            <person name="Wang S."/>
            <person name="Wang H."/>
            <person name="Xu D."/>
            <person name="Wang A."/>
            <person name="Fan W."/>
        </authorList>
    </citation>
    <scope>NUCLEOTIDE SEQUENCE</scope>
    <source>
        <strain evidence="2">WSJ</strain>
        <tissue evidence="2">Leaf</tissue>
    </source>
</reference>
<dbReference type="PANTHER" id="PTHR34145:SF28">
    <property type="entry name" value="F-BOX DOMAIN-CONTAINING PROTEIN"/>
    <property type="match status" value="1"/>
</dbReference>
<evidence type="ECO:0000313" key="3">
    <source>
        <dbReference type="Proteomes" id="UP001229421"/>
    </source>
</evidence>
<feature type="domain" description="F-box/LRR-repeat protein 15/At3g58940/PEG3-like LRR" evidence="1">
    <location>
        <begin position="183"/>
        <end position="348"/>
    </location>
</feature>
<keyword evidence="3" id="KW-1185">Reference proteome</keyword>
<evidence type="ECO:0000259" key="1">
    <source>
        <dbReference type="Pfam" id="PF24758"/>
    </source>
</evidence>
<gene>
    <name evidence="2" type="ORF">QVD17_06350</name>
</gene>
<protein>
    <recommendedName>
        <fullName evidence="1">F-box/LRR-repeat protein 15/At3g58940/PEG3-like LRR domain-containing protein</fullName>
    </recommendedName>
</protein>
<dbReference type="InterPro" id="IPR053772">
    <property type="entry name" value="At1g61320/At1g61330-like"/>
</dbReference>
<dbReference type="InterPro" id="IPR055411">
    <property type="entry name" value="LRR_FXL15/At3g58940/PEG3-like"/>
</dbReference>
<dbReference type="Proteomes" id="UP001229421">
    <property type="component" value="Unassembled WGS sequence"/>
</dbReference>
<dbReference type="InterPro" id="IPR032675">
    <property type="entry name" value="LRR_dom_sf"/>
</dbReference>
<accession>A0AAD8PC61</accession>
<dbReference type="PANTHER" id="PTHR34145">
    <property type="entry name" value="OS02G0105600 PROTEIN"/>
    <property type="match status" value="1"/>
</dbReference>
<comment type="caution">
    <text evidence="2">The sequence shown here is derived from an EMBL/GenBank/DDBJ whole genome shotgun (WGS) entry which is preliminary data.</text>
</comment>
<dbReference type="AlphaFoldDB" id="A0AAD8PC61"/>
<dbReference type="Pfam" id="PF24758">
    <property type="entry name" value="LRR_At5g56370"/>
    <property type="match status" value="1"/>
</dbReference>
<proteinExistence type="predicted"/>
<organism evidence="2 3">
    <name type="scientific">Tagetes erecta</name>
    <name type="common">African marigold</name>
    <dbReference type="NCBI Taxonomy" id="13708"/>
    <lineage>
        <taxon>Eukaryota</taxon>
        <taxon>Viridiplantae</taxon>
        <taxon>Streptophyta</taxon>
        <taxon>Embryophyta</taxon>
        <taxon>Tracheophyta</taxon>
        <taxon>Spermatophyta</taxon>
        <taxon>Magnoliopsida</taxon>
        <taxon>eudicotyledons</taxon>
        <taxon>Gunneridae</taxon>
        <taxon>Pentapetalae</taxon>
        <taxon>asterids</taxon>
        <taxon>campanulids</taxon>
        <taxon>Asterales</taxon>
        <taxon>Asteraceae</taxon>
        <taxon>Asteroideae</taxon>
        <taxon>Heliantheae alliance</taxon>
        <taxon>Tageteae</taxon>
        <taxon>Tagetes</taxon>
    </lineage>
</organism>
<dbReference type="SUPFAM" id="SSF52047">
    <property type="entry name" value="RNI-like"/>
    <property type="match status" value="1"/>
</dbReference>